<protein>
    <submittedName>
        <fullName evidence="2">Uncharacterized protein</fullName>
    </submittedName>
</protein>
<dbReference type="EMBL" id="GGEC01057364">
    <property type="protein sequence ID" value="MBX37848.1"/>
    <property type="molecule type" value="Transcribed_RNA"/>
</dbReference>
<keyword evidence="1" id="KW-1133">Transmembrane helix</keyword>
<name>A0A2P2N5W4_RHIMU</name>
<feature type="transmembrane region" description="Helical" evidence="1">
    <location>
        <begin position="32"/>
        <end position="51"/>
    </location>
</feature>
<reference evidence="2" key="1">
    <citation type="submission" date="2018-02" db="EMBL/GenBank/DDBJ databases">
        <title>Rhizophora mucronata_Transcriptome.</title>
        <authorList>
            <person name="Meera S.P."/>
            <person name="Sreeshan A."/>
            <person name="Augustine A."/>
        </authorList>
    </citation>
    <scope>NUCLEOTIDE SEQUENCE</scope>
    <source>
        <tissue evidence="2">Leaf</tissue>
    </source>
</reference>
<evidence type="ECO:0000313" key="2">
    <source>
        <dbReference type="EMBL" id="MBX37848.1"/>
    </source>
</evidence>
<keyword evidence="1" id="KW-0812">Transmembrane</keyword>
<organism evidence="2">
    <name type="scientific">Rhizophora mucronata</name>
    <name type="common">Asiatic mangrove</name>
    <dbReference type="NCBI Taxonomy" id="61149"/>
    <lineage>
        <taxon>Eukaryota</taxon>
        <taxon>Viridiplantae</taxon>
        <taxon>Streptophyta</taxon>
        <taxon>Embryophyta</taxon>
        <taxon>Tracheophyta</taxon>
        <taxon>Spermatophyta</taxon>
        <taxon>Magnoliopsida</taxon>
        <taxon>eudicotyledons</taxon>
        <taxon>Gunneridae</taxon>
        <taxon>Pentapetalae</taxon>
        <taxon>rosids</taxon>
        <taxon>fabids</taxon>
        <taxon>Malpighiales</taxon>
        <taxon>Rhizophoraceae</taxon>
        <taxon>Rhizophora</taxon>
    </lineage>
</organism>
<evidence type="ECO:0000256" key="1">
    <source>
        <dbReference type="SAM" id="Phobius"/>
    </source>
</evidence>
<proteinExistence type="predicted"/>
<accession>A0A2P2N5W4</accession>
<sequence>MMPFCKSQFIPSYGSNAEGQFIKKMKIEYCPAFRNMLITCSFCFSFLVWGIQND</sequence>
<dbReference type="AlphaFoldDB" id="A0A2P2N5W4"/>
<keyword evidence="1" id="KW-0472">Membrane</keyword>